<accession>A0ABR9H608</accession>
<gene>
    <name evidence="3" type="ORF">H4684_002642</name>
</gene>
<dbReference type="RefSeq" id="WP_192624076.1">
    <property type="nucleotide sequence ID" value="NZ_JADBGG010000020.1"/>
</dbReference>
<evidence type="ECO:0000256" key="2">
    <source>
        <dbReference type="SAM" id="SignalP"/>
    </source>
</evidence>
<feature type="transmembrane region" description="Helical" evidence="1">
    <location>
        <begin position="161"/>
        <end position="178"/>
    </location>
</feature>
<dbReference type="Proteomes" id="UP000639010">
    <property type="component" value="Unassembled WGS sequence"/>
</dbReference>
<feature type="signal peptide" evidence="2">
    <location>
        <begin position="1"/>
        <end position="23"/>
    </location>
</feature>
<proteinExistence type="predicted"/>
<evidence type="ECO:0000313" key="4">
    <source>
        <dbReference type="Proteomes" id="UP000639010"/>
    </source>
</evidence>
<evidence type="ECO:0008006" key="5">
    <source>
        <dbReference type="Google" id="ProtNLM"/>
    </source>
</evidence>
<feature type="chain" id="PRO_5045837189" description="PEP-CTERM protein-sorting domain-containing protein" evidence="2">
    <location>
        <begin position="24"/>
        <end position="184"/>
    </location>
</feature>
<keyword evidence="1" id="KW-1133">Transmembrane helix</keyword>
<keyword evidence="2" id="KW-0732">Signal</keyword>
<evidence type="ECO:0000313" key="3">
    <source>
        <dbReference type="EMBL" id="MBE1425983.1"/>
    </source>
</evidence>
<protein>
    <recommendedName>
        <fullName evidence="5">PEP-CTERM protein-sorting domain-containing protein</fullName>
    </recommendedName>
</protein>
<organism evidence="3 4">
    <name type="scientific">Desulfomicrobium macestii</name>
    <dbReference type="NCBI Taxonomy" id="90731"/>
    <lineage>
        <taxon>Bacteria</taxon>
        <taxon>Pseudomonadati</taxon>
        <taxon>Thermodesulfobacteriota</taxon>
        <taxon>Desulfovibrionia</taxon>
        <taxon>Desulfovibrionales</taxon>
        <taxon>Desulfomicrobiaceae</taxon>
        <taxon>Desulfomicrobium</taxon>
    </lineage>
</organism>
<reference evidence="3 4" key="1">
    <citation type="submission" date="2020-10" db="EMBL/GenBank/DDBJ databases">
        <title>Genomic Encyclopedia of Type Strains, Phase IV (KMG-IV): sequencing the most valuable type-strain genomes for metagenomic binning, comparative biology and taxonomic classification.</title>
        <authorList>
            <person name="Goeker M."/>
        </authorList>
    </citation>
    <scope>NUCLEOTIDE SEQUENCE [LARGE SCALE GENOMIC DNA]</scope>
    <source>
        <strain evidence="3 4">DSM 4194</strain>
    </source>
</reference>
<name>A0ABR9H608_9BACT</name>
<keyword evidence="4" id="KW-1185">Reference proteome</keyword>
<keyword evidence="1" id="KW-0812">Transmembrane</keyword>
<sequence>MKSVKMFFGMMLCLVVLAGQAQAAISDDIVLNFTNVDNTSIVAYGNSVGVEFTGWLTVDVGYPISDIEGLKISPRTQESIASIDFSSTSSNPPQFKSLAYYVTGSPVDYVLNLLSGTSSVGTLSGGDVLSWAGAFVSSIVFTVPASTTFYIDDVTVTPTPLPGAAILLGSGLLGLVGLRRREII</sequence>
<evidence type="ECO:0000256" key="1">
    <source>
        <dbReference type="SAM" id="Phobius"/>
    </source>
</evidence>
<comment type="caution">
    <text evidence="3">The sequence shown here is derived from an EMBL/GenBank/DDBJ whole genome shotgun (WGS) entry which is preliminary data.</text>
</comment>
<feature type="transmembrane region" description="Helical" evidence="1">
    <location>
        <begin position="128"/>
        <end position="149"/>
    </location>
</feature>
<dbReference type="EMBL" id="JADBGG010000020">
    <property type="protein sequence ID" value="MBE1425983.1"/>
    <property type="molecule type" value="Genomic_DNA"/>
</dbReference>
<keyword evidence="1" id="KW-0472">Membrane</keyword>